<keyword evidence="2" id="KW-0812">Transmembrane</keyword>
<accession>A0A1B7LXS1</accession>
<feature type="compositionally biased region" description="Basic and acidic residues" evidence="1">
    <location>
        <begin position="84"/>
        <end position="96"/>
    </location>
</feature>
<comment type="caution">
    <text evidence="3">The sequence shown here is derived from an EMBL/GenBank/DDBJ whole genome shotgun (WGS) entry which is preliminary data.</text>
</comment>
<keyword evidence="2" id="KW-0472">Membrane</keyword>
<evidence type="ECO:0000256" key="1">
    <source>
        <dbReference type="SAM" id="MobiDB-lite"/>
    </source>
</evidence>
<feature type="region of interest" description="Disordered" evidence="1">
    <location>
        <begin position="32"/>
        <end position="101"/>
    </location>
</feature>
<sequence>MMMAVCNAATVRWQENRIIHIVIVSRHRHVNECNHGPMEKPQGGDSEHIEKPEPGHSARAGSQGSSPAETENEDIRRAKLVSGGERDQPIGRRELPESALETDSGASYIESYRGPLPHPAILRGYAQAGNDFPERIMRMAEIDLETRITIEKRSSLAEAVATVVGMIGFLVLVLFGVAGAFIGGVLMANPNAFWLLTLPALSGIPRVIEAVKGTPRNNAEE</sequence>
<evidence type="ECO:0000313" key="3">
    <source>
        <dbReference type="EMBL" id="OAV59963.1"/>
    </source>
</evidence>
<evidence type="ECO:0000256" key="2">
    <source>
        <dbReference type="SAM" id="Phobius"/>
    </source>
</evidence>
<evidence type="ECO:0000313" key="4">
    <source>
        <dbReference type="Proteomes" id="UP000078292"/>
    </source>
</evidence>
<dbReference type="STRING" id="1837282.A6F49_14580"/>
<feature type="transmembrane region" description="Helical" evidence="2">
    <location>
        <begin position="159"/>
        <end position="186"/>
    </location>
</feature>
<feature type="compositionally biased region" description="Polar residues" evidence="1">
    <location>
        <begin position="60"/>
        <end position="69"/>
    </location>
</feature>
<dbReference type="AlphaFoldDB" id="A0A1B7LXS1"/>
<organism evidence="3 4">
    <name type="scientific">Enteractinococcus helveticum</name>
    <dbReference type="NCBI Taxonomy" id="1837282"/>
    <lineage>
        <taxon>Bacteria</taxon>
        <taxon>Bacillati</taxon>
        <taxon>Actinomycetota</taxon>
        <taxon>Actinomycetes</taxon>
        <taxon>Micrococcales</taxon>
        <taxon>Micrococcaceae</taxon>
    </lineage>
</organism>
<keyword evidence="4" id="KW-1185">Reference proteome</keyword>
<name>A0A1B7LXS1_9MICC</name>
<feature type="compositionally biased region" description="Basic and acidic residues" evidence="1">
    <location>
        <begin position="45"/>
        <end position="56"/>
    </location>
</feature>
<gene>
    <name evidence="3" type="ORF">A6F49_14580</name>
</gene>
<protein>
    <recommendedName>
        <fullName evidence="5">DUF2335 domain-containing protein</fullName>
    </recommendedName>
</protein>
<keyword evidence="2" id="KW-1133">Transmembrane helix</keyword>
<proteinExistence type="predicted"/>
<reference evidence="3 4" key="1">
    <citation type="submission" date="2016-04" db="EMBL/GenBank/DDBJ databases">
        <title>First whole genome shotgun sequence of the bacterium Enteractinococcus sp. strain UASWS1574.</title>
        <authorList>
            <person name="Crovadore J."/>
            <person name="Chablais R."/>
            <person name="Lefort F."/>
        </authorList>
    </citation>
    <scope>NUCLEOTIDE SEQUENCE [LARGE SCALE GENOMIC DNA]</scope>
    <source>
        <strain evidence="3 4">UASWS1574</strain>
    </source>
</reference>
<evidence type="ECO:0008006" key="5">
    <source>
        <dbReference type="Google" id="ProtNLM"/>
    </source>
</evidence>
<dbReference type="EMBL" id="LXEY01000021">
    <property type="protein sequence ID" value="OAV59963.1"/>
    <property type="molecule type" value="Genomic_DNA"/>
</dbReference>
<dbReference type="Proteomes" id="UP000078292">
    <property type="component" value="Unassembled WGS sequence"/>
</dbReference>